<dbReference type="InterPro" id="IPR010466">
    <property type="entry name" value="DUF1058"/>
</dbReference>
<evidence type="ECO:0000313" key="1">
    <source>
        <dbReference type="EMBL" id="SEL48033.1"/>
    </source>
</evidence>
<dbReference type="Gene3D" id="2.30.30.40">
    <property type="entry name" value="SH3 Domains"/>
    <property type="match status" value="2"/>
</dbReference>
<name>A0A1H7QJE6_9PROT</name>
<dbReference type="STRING" id="1233.SAMN05216387_11239"/>
<evidence type="ECO:0000313" key="2">
    <source>
        <dbReference type="Proteomes" id="UP000198620"/>
    </source>
</evidence>
<dbReference type="OrthoDB" id="5297720at2"/>
<gene>
    <name evidence="1" type="ORF">SAMN05216387_11239</name>
</gene>
<proteinExistence type="predicted"/>
<dbReference type="Pfam" id="PF06347">
    <property type="entry name" value="SH3_4"/>
    <property type="match status" value="2"/>
</dbReference>
<sequence length="167" mass="18611">MKYAQALLAYRRHLIRLIFYSRVAAVAGTAVLTYPVAAFAALEFFSIKDNAVVMYDAPSLKADKLYVASRHLPVEAVVKVEGWVKVRDSGGTLAWVEEKELSEKRYVIVTAPQAEAYQAANVNSPLVFQAQQNVVMELLEPAANGWVKVRHRDGQVGYIRTNQVWGS</sequence>
<reference evidence="1 2" key="1">
    <citation type="submission" date="2016-10" db="EMBL/GenBank/DDBJ databases">
        <authorList>
            <person name="de Groot N.N."/>
        </authorList>
    </citation>
    <scope>NUCLEOTIDE SEQUENCE [LARGE SCALE GENOMIC DNA]</scope>
    <source>
        <strain evidence="1 2">Nv1</strain>
    </source>
</reference>
<dbReference type="RefSeq" id="WP_090829309.1">
    <property type="nucleotide sequence ID" value="NZ_FOBH01000012.1"/>
</dbReference>
<dbReference type="AlphaFoldDB" id="A0A1H7QJE6"/>
<keyword evidence="2" id="KW-1185">Reference proteome</keyword>
<accession>A0A1H7QJE6</accession>
<protein>
    <submittedName>
        <fullName evidence="1">SH3-like domain-containing protein</fullName>
    </submittedName>
</protein>
<dbReference type="Proteomes" id="UP000198620">
    <property type="component" value="Unassembled WGS sequence"/>
</dbReference>
<organism evidence="1 2">
    <name type="scientific">Nitrosovibrio tenuis</name>
    <dbReference type="NCBI Taxonomy" id="1233"/>
    <lineage>
        <taxon>Bacteria</taxon>
        <taxon>Pseudomonadati</taxon>
        <taxon>Pseudomonadota</taxon>
        <taxon>Betaproteobacteria</taxon>
        <taxon>Nitrosomonadales</taxon>
        <taxon>Nitrosomonadaceae</taxon>
        <taxon>Nitrosovibrio</taxon>
    </lineage>
</organism>
<dbReference type="EMBL" id="FOBH01000012">
    <property type="protein sequence ID" value="SEL48033.1"/>
    <property type="molecule type" value="Genomic_DNA"/>
</dbReference>